<evidence type="ECO:0000313" key="14">
    <source>
        <dbReference type="Proteomes" id="UP000011563"/>
    </source>
</evidence>
<feature type="domain" description="Uracil-DNA glycosylase-like" evidence="12">
    <location>
        <begin position="60"/>
        <end position="226"/>
    </location>
</feature>
<name>M1MED8_9PROT</name>
<comment type="catalytic activity">
    <reaction evidence="1 9 11">
        <text>Hydrolyzes single-stranded DNA or mismatched double-stranded DNA and polynucleotides, releasing free uracil.</text>
        <dbReference type="EC" id="3.2.2.27"/>
    </reaction>
</comment>
<dbReference type="SMART" id="SM00987">
    <property type="entry name" value="UreE_C"/>
    <property type="match status" value="1"/>
</dbReference>
<dbReference type="NCBIfam" id="NF003592">
    <property type="entry name" value="PRK05254.1-5"/>
    <property type="match status" value="1"/>
</dbReference>
<dbReference type="InterPro" id="IPR005122">
    <property type="entry name" value="Uracil-DNA_glycosylase-like"/>
</dbReference>
<keyword evidence="14" id="KW-1185">Reference proteome</keyword>
<sequence length="238" mass="27096">MKLLPNNLLGFIEMLPKVWRDTMLSYANIMTVQHINKFIETRLSDNAIIYPFNPMKSLHVISSISDIRVIILGQDPYHGKDQAHGFAFSVLENCKKPPSLKNICKELSLEYPSVEFIRLSNLSCWANQGVLLLNSILTVEEGKPLSHKKIGWENITDSIIKIVSEDNSPKVFMLWGSYAQSKNSLIKSSQRDHLILKANHPSPLSASRGPLPFIGCNHFKIANEWLINHRKKPVIWQI</sequence>
<keyword evidence="13" id="KW-0326">Glycosidase</keyword>
<evidence type="ECO:0000256" key="1">
    <source>
        <dbReference type="ARBA" id="ARBA00001400"/>
    </source>
</evidence>
<dbReference type="InterPro" id="IPR018085">
    <property type="entry name" value="Ura-DNA_Glyclase_AS"/>
</dbReference>
<comment type="subcellular location">
    <subcellularLocation>
        <location evidence="9">Cytoplasm</location>
    </subcellularLocation>
</comment>
<dbReference type="KEGG" id="kbt:BCUE_0109"/>
<dbReference type="NCBIfam" id="TIGR00628">
    <property type="entry name" value="ung"/>
    <property type="match status" value="1"/>
</dbReference>
<dbReference type="PANTHER" id="PTHR11264">
    <property type="entry name" value="URACIL-DNA GLYCOSYLASE"/>
    <property type="match status" value="1"/>
</dbReference>
<accession>M1MED8</accession>
<evidence type="ECO:0000259" key="12">
    <source>
        <dbReference type="SMART" id="SM00986"/>
    </source>
</evidence>
<evidence type="ECO:0000313" key="13">
    <source>
        <dbReference type="EMBL" id="AGF50095.1"/>
    </source>
</evidence>
<keyword evidence="7 9" id="KW-0378">Hydrolase</keyword>
<dbReference type="NCBIfam" id="NF003588">
    <property type="entry name" value="PRK05254.1-1"/>
    <property type="match status" value="1"/>
</dbReference>
<dbReference type="CDD" id="cd10027">
    <property type="entry name" value="UDG-F1-like"/>
    <property type="match status" value="1"/>
</dbReference>
<comment type="similarity">
    <text evidence="3 9 11">Belongs to the uracil-DNA glycosylase (UDG) superfamily. UNG family.</text>
</comment>
<proteinExistence type="inferred from homology"/>
<comment type="function">
    <text evidence="2 9 11">Excises uracil residues from the DNA which can arise as a result of misincorporation of dUMP residues by DNA polymerase or due to deamination of cytosine.</text>
</comment>
<dbReference type="PROSITE" id="PS00130">
    <property type="entry name" value="U_DNA_GLYCOSYLASE"/>
    <property type="match status" value="1"/>
</dbReference>
<dbReference type="Pfam" id="PF03167">
    <property type="entry name" value="UDG"/>
    <property type="match status" value="1"/>
</dbReference>
<dbReference type="PANTHER" id="PTHR11264:SF0">
    <property type="entry name" value="URACIL-DNA GLYCOSYLASE"/>
    <property type="match status" value="1"/>
</dbReference>
<dbReference type="InterPro" id="IPR002043">
    <property type="entry name" value="UDG_fam1"/>
</dbReference>
<dbReference type="PATRIC" id="fig|1208922.3.peg.661"/>
<evidence type="ECO:0000256" key="9">
    <source>
        <dbReference type="HAMAP-Rule" id="MF_00148"/>
    </source>
</evidence>
<evidence type="ECO:0000256" key="5">
    <source>
        <dbReference type="ARBA" id="ARBA00018429"/>
    </source>
</evidence>
<keyword evidence="8 9" id="KW-0234">DNA repair</keyword>
<dbReference type="NCBIfam" id="NF003589">
    <property type="entry name" value="PRK05254.1-2"/>
    <property type="match status" value="1"/>
</dbReference>
<evidence type="ECO:0000256" key="7">
    <source>
        <dbReference type="ARBA" id="ARBA00022801"/>
    </source>
</evidence>
<dbReference type="HOGENOM" id="CLU_032162_3_0_4"/>
<dbReference type="InterPro" id="IPR036895">
    <property type="entry name" value="Uracil-DNA_glycosylase-like_sf"/>
</dbReference>
<dbReference type="SUPFAM" id="SSF52141">
    <property type="entry name" value="Uracil-DNA glycosylase-like"/>
    <property type="match status" value="1"/>
</dbReference>
<dbReference type="NCBIfam" id="NF003591">
    <property type="entry name" value="PRK05254.1-4"/>
    <property type="match status" value="1"/>
</dbReference>
<dbReference type="RefSeq" id="WP_015237649.1">
    <property type="nucleotide sequence ID" value="NC_020285.1"/>
</dbReference>
<evidence type="ECO:0000256" key="10">
    <source>
        <dbReference type="PROSITE-ProRule" id="PRU10072"/>
    </source>
</evidence>
<dbReference type="Gene3D" id="3.40.470.10">
    <property type="entry name" value="Uracil-DNA glycosylase-like domain"/>
    <property type="match status" value="1"/>
</dbReference>
<protein>
    <recommendedName>
        <fullName evidence="5 9">Uracil-DNA glycosylase</fullName>
        <shortName evidence="9">UDG</shortName>
        <ecNumber evidence="4 9">3.2.2.27</ecNumber>
    </recommendedName>
</protein>
<evidence type="ECO:0000256" key="11">
    <source>
        <dbReference type="RuleBase" id="RU003780"/>
    </source>
</evidence>
<evidence type="ECO:0000256" key="8">
    <source>
        <dbReference type="ARBA" id="ARBA00023204"/>
    </source>
</evidence>
<evidence type="ECO:0000256" key="4">
    <source>
        <dbReference type="ARBA" id="ARBA00012030"/>
    </source>
</evidence>
<dbReference type="Proteomes" id="UP000011563">
    <property type="component" value="Chromosome"/>
</dbReference>
<reference evidence="13 14" key="1">
    <citation type="journal article" date="2013" name="Genome Biol. Evol.">
        <title>Genome evolution and phylogenomic analysis of candidatus kinetoplastibacterium, the betaproteobacterial endosymbionts of strigomonas and angomonas.</title>
        <authorList>
            <person name="Alves J.M."/>
            <person name="Serrano M.G."/>
            <person name="Maia da Silva F."/>
            <person name="Voegtly L.J."/>
            <person name="Matveyev A.V."/>
            <person name="Teixeira M.M."/>
            <person name="Camargo E.P."/>
            <person name="Buck G.A."/>
        </authorList>
    </citation>
    <scope>NUCLEOTIDE SEQUENCE [LARGE SCALE GENOMIC DNA]</scope>
    <source>
        <strain evidence="13 14">TCC012E</strain>
    </source>
</reference>
<dbReference type="SMART" id="SM00986">
    <property type="entry name" value="UDG"/>
    <property type="match status" value="1"/>
</dbReference>
<evidence type="ECO:0000256" key="3">
    <source>
        <dbReference type="ARBA" id="ARBA00008184"/>
    </source>
</evidence>
<dbReference type="GO" id="GO:0004844">
    <property type="term" value="F:uracil DNA N-glycosylase activity"/>
    <property type="evidence" value="ECO:0007669"/>
    <property type="project" value="UniProtKB-UniRule"/>
</dbReference>
<evidence type="ECO:0000256" key="6">
    <source>
        <dbReference type="ARBA" id="ARBA00022763"/>
    </source>
</evidence>
<dbReference type="EMBL" id="CP003807">
    <property type="protein sequence ID" value="AGF50095.1"/>
    <property type="molecule type" value="Genomic_DNA"/>
</dbReference>
<evidence type="ECO:0000256" key="2">
    <source>
        <dbReference type="ARBA" id="ARBA00002631"/>
    </source>
</evidence>
<dbReference type="GO" id="GO:0005737">
    <property type="term" value="C:cytoplasm"/>
    <property type="evidence" value="ECO:0007669"/>
    <property type="project" value="UniProtKB-SubCell"/>
</dbReference>
<organism evidence="13 14">
    <name type="scientific">Candidatus Kinetoplastidibacterium blastocrithidiae TCC012E</name>
    <dbReference type="NCBI Taxonomy" id="1208922"/>
    <lineage>
        <taxon>Bacteria</taxon>
        <taxon>Pseudomonadati</taxon>
        <taxon>Pseudomonadota</taxon>
        <taxon>Betaproteobacteria</taxon>
        <taxon>Candidatus Kinetoplastidibacterium</taxon>
    </lineage>
</organism>
<gene>
    <name evidence="9" type="primary">ung</name>
    <name evidence="13" type="ORF">BCUE_0109</name>
</gene>
<keyword evidence="6 9" id="KW-0227">DNA damage</keyword>
<dbReference type="AlphaFoldDB" id="M1MED8"/>
<dbReference type="EC" id="3.2.2.27" evidence="4 9"/>
<dbReference type="HAMAP" id="MF_00148">
    <property type="entry name" value="UDG"/>
    <property type="match status" value="1"/>
</dbReference>
<keyword evidence="9" id="KW-0963">Cytoplasm</keyword>
<feature type="active site" description="Proton acceptor" evidence="9 10">
    <location>
        <position position="75"/>
    </location>
</feature>
<dbReference type="GO" id="GO:0097510">
    <property type="term" value="P:base-excision repair, AP site formation via deaminated base removal"/>
    <property type="evidence" value="ECO:0007669"/>
    <property type="project" value="TreeGrafter"/>
</dbReference>